<dbReference type="Proteomes" id="UP000586254">
    <property type="component" value="Unassembled WGS sequence"/>
</dbReference>
<comment type="caution">
    <text evidence="4">The sequence shown here is derived from an EMBL/GenBank/DDBJ whole genome shotgun (WGS) entry which is preliminary data.</text>
</comment>
<dbReference type="Gene3D" id="2.60.40.680">
    <property type="match status" value="1"/>
</dbReference>
<dbReference type="EMBL" id="JACCKS010000014">
    <property type="protein sequence ID" value="NZA38944.1"/>
    <property type="molecule type" value="Genomic_DNA"/>
</dbReference>
<dbReference type="InterPro" id="IPR003343">
    <property type="entry name" value="Big_2"/>
</dbReference>
<evidence type="ECO:0000259" key="3">
    <source>
        <dbReference type="SMART" id="SM00635"/>
    </source>
</evidence>
<dbReference type="InterPro" id="IPR002102">
    <property type="entry name" value="Cohesin_dom"/>
</dbReference>
<sequence>MKKKTLTKRLTALLVTFAMIFSFLPAVNAAEAPEANYSAETNKASVQRGDEITVSINLSENSYMAAFNAEVGYDPDVLEYVKLTKGEVLKAAGGSVEYNPTEGMLKYGYISTGPKDENDNPIDPNWPGITDGGNIFNVIFKVKDAAKAGKTDIDLNVYSSTTADRQPNRITSEGTAVTVEAPLKSISLDKSALTINENASEQLNVIYNPEDTTADKTVKWTSSNPTVATVSEGLVKGIAAGTATVTAVVGDKTASCTVTVNKVTAKAIAVKTLPTKLDYIEGQELDVAGGTLDVTMSDGTTKVIDMTKDMCSVDMNKTGEQTVTVSYGGQTTSFKVNIAEKTLTVISMESNPTQVEYITGKQKDINVEGGKVKLTYDNGKSEIVDLTKEMCSVDNLTVVGTHKVTVTYKGKTTSFDIKVLDKSLTEIKVTTKPSKTTYIEGQAFDVTGGKLDLVYDNNTTDIVDLTADMCSGYDMNKTGQQDVKVTYNGKTTTFQIIVNEKTVKSLALLSAPRVTEYIEGKTLNTAGGRLDVSYDNGTSEQVSLTADMCSGMDMNKAGTYPVKITYKNGVIENAFSITVKPVPVAPENPAFNEKQEAASADGQKIEVSASAEEGVVEEGAGLKVGEPEQDMGVIEAGANAVVGENSKILAAVNIQLVKDGIVLQPDGSLYIKIQIPEGVTAVASLCIIHFDKDGNATVLPTVIENGYALAATDSLSDFALVQAQGEVATTKVIRNVTGIQVIAGDMKTEYKLGDEFTVAGGKLKVSYDYGDDAMIDMTTDMCSGYDMSKVGKQNVKVRYEGQTAAYDIIVSPVPAAGGTEGKESDKTGKNPATAVIEQVQNHSALMVGLTVAVLALTGVFVYRRKQDV</sequence>
<accession>A0A853JQU8</accession>
<proteinExistence type="predicted"/>
<dbReference type="SUPFAM" id="SSF49373">
    <property type="entry name" value="Invasin/intimin cell-adhesion fragments"/>
    <property type="match status" value="1"/>
</dbReference>
<protein>
    <submittedName>
        <fullName evidence="4">Bacterial Ig-like domain-containing protein</fullName>
    </submittedName>
</protein>
<dbReference type="Pfam" id="PF00963">
    <property type="entry name" value="Cohesin"/>
    <property type="match status" value="1"/>
</dbReference>
<name>A0A853JQU8_9FIRM</name>
<dbReference type="Pfam" id="PF07523">
    <property type="entry name" value="Big_3"/>
    <property type="match status" value="5"/>
</dbReference>
<gene>
    <name evidence="4" type="ORF">H0N91_12605</name>
</gene>
<organism evidence="4 5">
    <name type="scientific">Eubacterium callanderi</name>
    <dbReference type="NCBI Taxonomy" id="53442"/>
    <lineage>
        <taxon>Bacteria</taxon>
        <taxon>Bacillati</taxon>
        <taxon>Bacillota</taxon>
        <taxon>Clostridia</taxon>
        <taxon>Eubacteriales</taxon>
        <taxon>Eubacteriaceae</taxon>
        <taxon>Eubacterium</taxon>
    </lineage>
</organism>
<keyword evidence="1" id="KW-0812">Transmembrane</keyword>
<dbReference type="CDD" id="cd08548">
    <property type="entry name" value="Type_I_cohesin_like"/>
    <property type="match status" value="1"/>
</dbReference>
<dbReference type="Gene3D" id="2.60.40.1080">
    <property type="match status" value="1"/>
</dbReference>
<feature type="domain" description="BIG2" evidence="3">
    <location>
        <begin position="182"/>
        <end position="259"/>
    </location>
</feature>
<evidence type="ECO:0000256" key="1">
    <source>
        <dbReference type="SAM" id="Phobius"/>
    </source>
</evidence>
<dbReference type="RefSeq" id="WP_180493630.1">
    <property type="nucleotide sequence ID" value="NZ_JACCKS010000014.1"/>
</dbReference>
<dbReference type="SUPFAM" id="SSF49384">
    <property type="entry name" value="Carbohydrate-binding domain"/>
    <property type="match status" value="1"/>
</dbReference>
<dbReference type="SMART" id="SM00635">
    <property type="entry name" value="BID_2"/>
    <property type="match status" value="1"/>
</dbReference>
<keyword evidence="1" id="KW-1133">Transmembrane helix</keyword>
<feature type="signal peptide" evidence="2">
    <location>
        <begin position="1"/>
        <end position="29"/>
    </location>
</feature>
<dbReference type="InterPro" id="IPR022038">
    <property type="entry name" value="Ig-like_bact"/>
</dbReference>
<dbReference type="GO" id="GO:0000272">
    <property type="term" value="P:polysaccharide catabolic process"/>
    <property type="evidence" value="ECO:0007669"/>
    <property type="project" value="InterPro"/>
</dbReference>
<evidence type="ECO:0000313" key="5">
    <source>
        <dbReference type="Proteomes" id="UP000586254"/>
    </source>
</evidence>
<dbReference type="Gene3D" id="2.60.40.3630">
    <property type="match status" value="5"/>
</dbReference>
<dbReference type="GO" id="GO:0030246">
    <property type="term" value="F:carbohydrate binding"/>
    <property type="evidence" value="ECO:0007669"/>
    <property type="project" value="InterPro"/>
</dbReference>
<evidence type="ECO:0000313" key="4">
    <source>
        <dbReference type="EMBL" id="NZA38944.1"/>
    </source>
</evidence>
<dbReference type="InterPro" id="IPR008965">
    <property type="entry name" value="CBM2/CBM3_carb-bd_dom_sf"/>
</dbReference>
<keyword evidence="2" id="KW-0732">Signal</keyword>
<reference evidence="4 5" key="1">
    <citation type="submission" date="2020-07" db="EMBL/GenBank/DDBJ databases">
        <title>Organ Donor 1.</title>
        <authorList>
            <person name="Marsh A.J."/>
            <person name="Azcarate-Peril M.A."/>
        </authorList>
    </citation>
    <scope>NUCLEOTIDE SEQUENCE [LARGE SCALE GENOMIC DNA]</scope>
    <source>
        <strain evidence="4 5">AMC0717</strain>
    </source>
</reference>
<keyword evidence="1" id="KW-0472">Membrane</keyword>
<dbReference type="Pfam" id="PF02368">
    <property type="entry name" value="Big_2"/>
    <property type="match status" value="1"/>
</dbReference>
<evidence type="ECO:0000256" key="2">
    <source>
        <dbReference type="SAM" id="SignalP"/>
    </source>
</evidence>
<dbReference type="InterPro" id="IPR008964">
    <property type="entry name" value="Invasin/intimin_cell_adhesion"/>
</dbReference>
<feature type="transmembrane region" description="Helical" evidence="1">
    <location>
        <begin position="843"/>
        <end position="862"/>
    </location>
</feature>
<feature type="chain" id="PRO_5032716841" evidence="2">
    <location>
        <begin position="30"/>
        <end position="868"/>
    </location>
</feature>
<dbReference type="AlphaFoldDB" id="A0A853JQU8"/>